<dbReference type="InterPro" id="IPR011043">
    <property type="entry name" value="Gal_Oxase/kelch_b-propeller"/>
</dbReference>
<keyword evidence="8" id="KW-1185">Reference proteome</keyword>
<dbReference type="Gene3D" id="2.120.10.80">
    <property type="entry name" value="Kelch-type beta propeller"/>
    <property type="match status" value="1"/>
</dbReference>
<evidence type="ECO:0000256" key="1">
    <source>
        <dbReference type="SAM" id="MobiDB-lite"/>
    </source>
</evidence>
<dbReference type="InterPro" id="IPR048265">
    <property type="entry name" value="Rax2-like_third"/>
</dbReference>
<dbReference type="SUPFAM" id="SSF50965">
    <property type="entry name" value="Galactose oxidase, central domain"/>
    <property type="match status" value="1"/>
</dbReference>
<dbReference type="AlphaFoldDB" id="A0A7U2F4V5"/>
<dbReference type="PANTHER" id="PTHR31778">
    <property type="entry name" value="BUD SITE SELECTION PROTEIN RAX2"/>
    <property type="match status" value="1"/>
</dbReference>
<dbReference type="OrthoDB" id="2503993at2759"/>
<feature type="compositionally biased region" description="Polar residues" evidence="1">
    <location>
        <begin position="398"/>
        <end position="429"/>
    </location>
</feature>
<feature type="domain" description="Rax2-like second" evidence="5">
    <location>
        <begin position="224"/>
        <end position="373"/>
    </location>
</feature>
<keyword evidence="3" id="KW-0732">Signal</keyword>
<feature type="signal peptide" evidence="3">
    <location>
        <begin position="1"/>
        <end position="30"/>
    </location>
</feature>
<sequence>MREPFASLLATGAGKLALSLLFASSPFTSAYTFQQVPSPNLNLQNLGRVAFAGDFDAISLYQYEGQSQETPSRNGTLLSRYPNGVFASINITDGDIKAMCSLQINGAERLVFAGNFTAVGGMRTPGGIALLNATDGKIEALEGLNGAVDTLYCDKSGGQVYVGGQFEGLNSTNAIMWKNGWQELSFNGFNGAVHSIVQASNGNIVFGGEFTGLGSGNATVASENATQLIPVGSGQISAQTSSGQPGFTDPKVIACKSDFSTGGSGQTWLLADNAPGFWKADFGFGFEPTRLKLYNTDNDGRGTKTFRFTALPDGGIMNMTYTDPSTGRQAFCDARCPLPQGNTTAQDFTFVNVVGMNSFRLDISEWYGSGAGLNGIQLFQDAMYSYAIDNFNEPENCGPSTTARSQSTNTGNWQTSPSHNSNSEYLTTTLQGNPIDTESVSVSFSPDIQQSGNYSVTIYTPGCQGDGTCGTRGRVNVTASMSRADTNPAGIILWQTNNFDKYDEVYNGYIDATSGFRPTVVLRPAPGQGPAPLTVVAQRVRFTLLKATSGNINGLFEYKPGSQMDETSTSDSVINAAGASLEPRGNALITSLAADDQNLYVAGNFSNNDGRNNIFRFGRDASNASSLPNRGLNSQVMTMYYNSSMLYVGGNFTNTGENNVQGLNGVAALVDNQWRPLGAGVDGVVLFLVPFSLNITANQPEQVLAVSGFFSRVNAFDGNSATNVQDFAVWVPSRRNWLHNLKFYSLAMSGRLMTFADVPGSDRWFGGSVSSGSLLASGTAELRSNSGDLSLGAFPIDLQAQQESAPSRKRAILQGQDLSITGVRTGRFYQENGNNKTILAGHFATTGPEDQNITNVVIIDGANGDRIAGFNDQIDANSTFTALAVQDNILFAGGMVTGNIGGRVAGLVAYDLGTNAFITSQPPPLQGQNVTVNAISPRPNSKDIYVGGRFLSAGALSCAAVCIWNTERSQWTSPGNGLSGQVSSMTWISDTKLVIAGNLTSGTNTTTILEYDSSNSQFTMIPDANAFPGPVQALTIASADGKDLWAAGQGSDSTAFLQRFQNGKWTPVDSKLFGQGTDIRGIQIITLTESHGQSDVIENNHDLLLMGQIVIPNFKGGKVSAALFNGTSLVPFLLATKGADGSTTDGSLSSIFVERPDQFFQNEQKHLALWAIVLIGLAIALVLTFLLVVSGILLEWYRNKAKGYSPAPQSYPDRLGNVGRLPPEQLFGSLSGPKAPAI</sequence>
<feature type="domain" description="Rax2-like third" evidence="6">
    <location>
        <begin position="384"/>
        <end position="544"/>
    </location>
</feature>
<evidence type="ECO:0000259" key="5">
    <source>
        <dbReference type="Pfam" id="PF20842"/>
    </source>
</evidence>
<feature type="domain" description="Rax2-like C-terminal" evidence="4">
    <location>
        <begin position="907"/>
        <end position="1163"/>
    </location>
</feature>
<keyword evidence="2" id="KW-0812">Transmembrane</keyword>
<evidence type="ECO:0000256" key="2">
    <source>
        <dbReference type="SAM" id="Phobius"/>
    </source>
</evidence>
<evidence type="ECO:0000259" key="6">
    <source>
        <dbReference type="Pfam" id="PF20843"/>
    </source>
</evidence>
<proteinExistence type="predicted"/>
<dbReference type="VEuPathDB" id="FungiDB:JI435_045470"/>
<dbReference type="EMBL" id="CP069030">
    <property type="protein sequence ID" value="QRC98496.1"/>
    <property type="molecule type" value="Genomic_DNA"/>
</dbReference>
<keyword evidence="2" id="KW-1133">Transmembrane helix</keyword>
<name>A0A7U2F4V5_PHANO</name>
<feature type="region of interest" description="Disordered" evidence="1">
    <location>
        <begin position="395"/>
        <end position="429"/>
    </location>
</feature>
<keyword evidence="2" id="KW-0472">Membrane</keyword>
<dbReference type="Pfam" id="PF20843">
    <property type="entry name" value="Rax2_3"/>
    <property type="match status" value="1"/>
</dbReference>
<accession>A0A7U2F4V5</accession>
<evidence type="ECO:0000313" key="8">
    <source>
        <dbReference type="Proteomes" id="UP000663193"/>
    </source>
</evidence>
<gene>
    <name evidence="7" type="ORF">JI435_045470</name>
</gene>
<protein>
    <submittedName>
        <fullName evidence="7">Uncharacterized protein</fullName>
    </submittedName>
</protein>
<reference evidence="8" key="1">
    <citation type="journal article" date="2021" name="BMC Genomics">
        <title>Chromosome-level genome assembly and manually-curated proteome of model necrotroph Parastagonospora nodorum Sn15 reveals a genome-wide trove of candidate effector homologs, and redundancy of virulence-related functions within an accessory chromosome.</title>
        <authorList>
            <person name="Bertazzoni S."/>
            <person name="Jones D.A.B."/>
            <person name="Phan H.T."/>
            <person name="Tan K.-C."/>
            <person name="Hane J.K."/>
        </authorList>
    </citation>
    <scope>NUCLEOTIDE SEQUENCE [LARGE SCALE GENOMIC DNA]</scope>
    <source>
        <strain evidence="8">SN15 / ATCC MYA-4574 / FGSC 10173)</strain>
    </source>
</reference>
<dbReference type="Proteomes" id="UP000663193">
    <property type="component" value="Chromosome 8"/>
</dbReference>
<organism evidence="7 8">
    <name type="scientific">Phaeosphaeria nodorum (strain SN15 / ATCC MYA-4574 / FGSC 10173)</name>
    <name type="common">Glume blotch fungus</name>
    <name type="synonym">Parastagonospora nodorum</name>
    <dbReference type="NCBI Taxonomy" id="321614"/>
    <lineage>
        <taxon>Eukaryota</taxon>
        <taxon>Fungi</taxon>
        <taxon>Dikarya</taxon>
        <taxon>Ascomycota</taxon>
        <taxon>Pezizomycotina</taxon>
        <taxon>Dothideomycetes</taxon>
        <taxon>Pleosporomycetidae</taxon>
        <taxon>Pleosporales</taxon>
        <taxon>Pleosporineae</taxon>
        <taxon>Phaeosphaeriaceae</taxon>
        <taxon>Parastagonospora</taxon>
    </lineage>
</organism>
<dbReference type="FunFam" id="2.120.10.80:FF:000127">
    <property type="entry name" value="Cellular morphogenesis protein (Rax2), putative"/>
    <property type="match status" value="1"/>
</dbReference>
<dbReference type="InterPro" id="IPR048266">
    <property type="entry name" value="Rax2-like_second"/>
</dbReference>
<dbReference type="InterPro" id="IPR015915">
    <property type="entry name" value="Kelch-typ_b-propeller"/>
</dbReference>
<feature type="chain" id="PRO_5031338265" evidence="3">
    <location>
        <begin position="31"/>
        <end position="1238"/>
    </location>
</feature>
<evidence type="ECO:0000256" key="3">
    <source>
        <dbReference type="SAM" id="SignalP"/>
    </source>
</evidence>
<evidence type="ECO:0000259" key="4">
    <source>
        <dbReference type="Pfam" id="PF12768"/>
    </source>
</evidence>
<dbReference type="InterPro" id="IPR024982">
    <property type="entry name" value="Rax2-like_C"/>
</dbReference>
<feature type="transmembrane region" description="Helical" evidence="2">
    <location>
        <begin position="1167"/>
        <end position="1194"/>
    </location>
</feature>
<dbReference type="Pfam" id="PF12768">
    <property type="entry name" value="Rax2"/>
    <property type="match status" value="1"/>
</dbReference>
<dbReference type="Pfam" id="PF20842">
    <property type="entry name" value="Rax2_2"/>
    <property type="match status" value="1"/>
</dbReference>
<evidence type="ECO:0000313" key="7">
    <source>
        <dbReference type="EMBL" id="QRC98496.1"/>
    </source>
</evidence>
<dbReference type="PANTHER" id="PTHR31778:SF2">
    <property type="entry name" value="BUD SITE SELECTION PROTEIN RAX2"/>
    <property type="match status" value="1"/>
</dbReference>
<dbReference type="OMA" id="NMYTPGC"/>